<comment type="caution">
    <text evidence="1">The sequence shown here is derived from an EMBL/GenBank/DDBJ whole genome shotgun (WGS) entry which is preliminary data.</text>
</comment>
<sequence length="52" mass="5228">MDRGRGARRAAAGVPRRGQLSATTEALTLVVAVAVVAASVAAAEPDDLPDAR</sequence>
<accession>A0A934QY07</accession>
<gene>
    <name evidence="1" type="ORF">JHE00_23750</name>
</gene>
<name>A0A934QY07_9PSEU</name>
<evidence type="ECO:0000313" key="1">
    <source>
        <dbReference type="EMBL" id="MBK1787349.1"/>
    </source>
</evidence>
<evidence type="ECO:0000313" key="2">
    <source>
        <dbReference type="Proteomes" id="UP000635245"/>
    </source>
</evidence>
<protein>
    <submittedName>
        <fullName evidence="1">Uncharacterized protein</fullName>
    </submittedName>
</protein>
<dbReference type="RefSeq" id="WP_200321862.1">
    <property type="nucleotide sequence ID" value="NZ_JAENJH010000006.1"/>
</dbReference>
<dbReference type="AlphaFoldDB" id="A0A934QY07"/>
<dbReference type="Proteomes" id="UP000635245">
    <property type="component" value="Unassembled WGS sequence"/>
</dbReference>
<dbReference type="EMBL" id="JAENJH010000006">
    <property type="protein sequence ID" value="MBK1787349.1"/>
    <property type="molecule type" value="Genomic_DNA"/>
</dbReference>
<proteinExistence type="predicted"/>
<reference evidence="1" key="1">
    <citation type="submission" date="2020-12" db="EMBL/GenBank/DDBJ databases">
        <title>Prauserella sp. ASG 168, a novel actinomycete isolated from cave rock.</title>
        <authorList>
            <person name="Suriyachadkun C."/>
        </authorList>
    </citation>
    <scope>NUCLEOTIDE SEQUENCE</scope>
    <source>
        <strain evidence="1">ASG 168</strain>
    </source>
</reference>
<organism evidence="1 2">
    <name type="scientific">Prauserella cavernicola</name>
    <dbReference type="NCBI Taxonomy" id="2800127"/>
    <lineage>
        <taxon>Bacteria</taxon>
        <taxon>Bacillati</taxon>
        <taxon>Actinomycetota</taxon>
        <taxon>Actinomycetes</taxon>
        <taxon>Pseudonocardiales</taxon>
        <taxon>Pseudonocardiaceae</taxon>
        <taxon>Prauserella</taxon>
    </lineage>
</organism>
<keyword evidence="2" id="KW-1185">Reference proteome</keyword>